<protein>
    <submittedName>
        <fullName evidence="1">Uncharacterized protein</fullName>
    </submittedName>
</protein>
<name>S4NYP9_9NEOP</name>
<reference evidence="1" key="2">
    <citation type="submission" date="2013-05" db="EMBL/GenBank/DDBJ databases">
        <authorList>
            <person name="Carter J.-M."/>
            <person name="Baker S.C."/>
            <person name="Pink R."/>
            <person name="Carter D.R.F."/>
            <person name="Collins A."/>
            <person name="Tomlin J."/>
            <person name="Gibbs M."/>
            <person name="Breuker C.J."/>
        </authorList>
    </citation>
    <scope>NUCLEOTIDE SEQUENCE</scope>
    <source>
        <tissue evidence="1">Ovary</tissue>
    </source>
</reference>
<reference evidence="1" key="1">
    <citation type="journal article" date="2013" name="BMC Genomics">
        <title>Unscrambling butterfly oogenesis.</title>
        <authorList>
            <person name="Carter J.M."/>
            <person name="Baker S.C."/>
            <person name="Pink R."/>
            <person name="Carter D.R."/>
            <person name="Collins A."/>
            <person name="Tomlin J."/>
            <person name="Gibbs M."/>
            <person name="Breuker C.J."/>
        </authorList>
    </citation>
    <scope>NUCLEOTIDE SEQUENCE</scope>
    <source>
        <tissue evidence="1">Ovary</tissue>
    </source>
</reference>
<sequence>MHRQQFTQSSSLVAITRTVHFGPPLDAYSLSISLYHLHIIINYIIGNTVHLSISSNLYHLSSLHKGLHPTSFWSFEPDITLAY</sequence>
<organism evidence="1">
    <name type="scientific">Pararge aegeria</name>
    <name type="common">speckled wood butterfly</name>
    <dbReference type="NCBI Taxonomy" id="116150"/>
    <lineage>
        <taxon>Eukaryota</taxon>
        <taxon>Metazoa</taxon>
        <taxon>Ecdysozoa</taxon>
        <taxon>Arthropoda</taxon>
        <taxon>Hexapoda</taxon>
        <taxon>Insecta</taxon>
        <taxon>Pterygota</taxon>
        <taxon>Neoptera</taxon>
        <taxon>Endopterygota</taxon>
        <taxon>Lepidoptera</taxon>
        <taxon>Glossata</taxon>
        <taxon>Ditrysia</taxon>
        <taxon>Papilionoidea</taxon>
        <taxon>Nymphalidae</taxon>
        <taxon>Satyrinae</taxon>
        <taxon>Satyrini</taxon>
        <taxon>Parargina</taxon>
        <taxon>Pararge</taxon>
    </lineage>
</organism>
<dbReference type="AlphaFoldDB" id="S4NYP9"/>
<accession>S4NYP9</accession>
<evidence type="ECO:0000313" key="1">
    <source>
        <dbReference type="EMBL" id="JAA80843.1"/>
    </source>
</evidence>
<proteinExistence type="predicted"/>
<dbReference type="EMBL" id="GAIX01011717">
    <property type="protein sequence ID" value="JAA80843.1"/>
    <property type="molecule type" value="Transcribed_RNA"/>
</dbReference>